<feature type="compositionally biased region" description="Basic and acidic residues" evidence="1">
    <location>
        <begin position="66"/>
        <end position="75"/>
    </location>
</feature>
<accession>A0A0C3G589</accession>
<proteinExistence type="predicted"/>
<keyword evidence="3" id="KW-1185">Reference proteome</keyword>
<dbReference type="AlphaFoldDB" id="A0A0C3G589"/>
<feature type="region of interest" description="Disordered" evidence="1">
    <location>
        <begin position="39"/>
        <end position="75"/>
    </location>
</feature>
<gene>
    <name evidence="2" type="ORF">PILCRDRAFT_86127</name>
</gene>
<dbReference type="Proteomes" id="UP000054166">
    <property type="component" value="Unassembled WGS sequence"/>
</dbReference>
<organism evidence="2 3">
    <name type="scientific">Piloderma croceum (strain F 1598)</name>
    <dbReference type="NCBI Taxonomy" id="765440"/>
    <lineage>
        <taxon>Eukaryota</taxon>
        <taxon>Fungi</taxon>
        <taxon>Dikarya</taxon>
        <taxon>Basidiomycota</taxon>
        <taxon>Agaricomycotina</taxon>
        <taxon>Agaricomycetes</taxon>
        <taxon>Agaricomycetidae</taxon>
        <taxon>Atheliales</taxon>
        <taxon>Atheliaceae</taxon>
        <taxon>Piloderma</taxon>
    </lineage>
</organism>
<evidence type="ECO:0000256" key="1">
    <source>
        <dbReference type="SAM" id="MobiDB-lite"/>
    </source>
</evidence>
<dbReference type="HOGENOM" id="CLU_1865880_0_0_1"/>
<evidence type="ECO:0000313" key="3">
    <source>
        <dbReference type="Proteomes" id="UP000054166"/>
    </source>
</evidence>
<feature type="region of interest" description="Disordered" evidence="1">
    <location>
        <begin position="97"/>
        <end position="137"/>
    </location>
</feature>
<name>A0A0C3G589_PILCF</name>
<evidence type="ECO:0000313" key="2">
    <source>
        <dbReference type="EMBL" id="KIM86994.1"/>
    </source>
</evidence>
<dbReference type="EMBL" id="KN832980">
    <property type="protein sequence ID" value="KIM86994.1"/>
    <property type="molecule type" value="Genomic_DNA"/>
</dbReference>
<protein>
    <submittedName>
        <fullName evidence="2">Uncharacterized protein</fullName>
    </submittedName>
</protein>
<dbReference type="InParanoid" id="A0A0C3G589"/>
<feature type="compositionally biased region" description="Polar residues" evidence="1">
    <location>
        <begin position="108"/>
        <end position="117"/>
    </location>
</feature>
<feature type="compositionally biased region" description="Basic and acidic residues" evidence="1">
    <location>
        <begin position="97"/>
        <end position="107"/>
    </location>
</feature>
<reference evidence="2 3" key="1">
    <citation type="submission" date="2014-04" db="EMBL/GenBank/DDBJ databases">
        <authorList>
            <consortium name="DOE Joint Genome Institute"/>
            <person name="Kuo A."/>
            <person name="Tarkka M."/>
            <person name="Buscot F."/>
            <person name="Kohler A."/>
            <person name="Nagy L.G."/>
            <person name="Floudas D."/>
            <person name="Copeland A."/>
            <person name="Barry K.W."/>
            <person name="Cichocki N."/>
            <person name="Veneault-Fourrey C."/>
            <person name="LaButti K."/>
            <person name="Lindquist E.A."/>
            <person name="Lipzen A."/>
            <person name="Lundell T."/>
            <person name="Morin E."/>
            <person name="Murat C."/>
            <person name="Sun H."/>
            <person name="Tunlid A."/>
            <person name="Henrissat B."/>
            <person name="Grigoriev I.V."/>
            <person name="Hibbett D.S."/>
            <person name="Martin F."/>
            <person name="Nordberg H.P."/>
            <person name="Cantor M.N."/>
            <person name="Hua S.X."/>
        </authorList>
    </citation>
    <scope>NUCLEOTIDE SEQUENCE [LARGE SCALE GENOMIC DNA]</scope>
    <source>
        <strain evidence="2 3">F 1598</strain>
    </source>
</reference>
<reference evidence="3" key="2">
    <citation type="submission" date="2015-01" db="EMBL/GenBank/DDBJ databases">
        <title>Evolutionary Origins and Diversification of the Mycorrhizal Mutualists.</title>
        <authorList>
            <consortium name="DOE Joint Genome Institute"/>
            <consortium name="Mycorrhizal Genomics Consortium"/>
            <person name="Kohler A."/>
            <person name="Kuo A."/>
            <person name="Nagy L.G."/>
            <person name="Floudas D."/>
            <person name="Copeland A."/>
            <person name="Barry K.W."/>
            <person name="Cichocki N."/>
            <person name="Veneault-Fourrey C."/>
            <person name="LaButti K."/>
            <person name="Lindquist E.A."/>
            <person name="Lipzen A."/>
            <person name="Lundell T."/>
            <person name="Morin E."/>
            <person name="Murat C."/>
            <person name="Riley R."/>
            <person name="Ohm R."/>
            <person name="Sun H."/>
            <person name="Tunlid A."/>
            <person name="Henrissat B."/>
            <person name="Grigoriev I.V."/>
            <person name="Hibbett D.S."/>
            <person name="Martin F."/>
        </authorList>
    </citation>
    <scope>NUCLEOTIDE SEQUENCE [LARGE SCALE GENOMIC DNA]</scope>
    <source>
        <strain evidence="3">F 1598</strain>
    </source>
</reference>
<sequence length="137" mass="15181">MVLPQVCRRRVKVGHDAKEGNSERFGEATMPRAVTIYNIGDGDDKDARQSGLSGGMTGGAYSSDAKIGDREQGESEWQRYVKDTREAAVAIYNIGDGRRGESERQKYETSSAITETVASRRPLEEPVEYEGSGRRYI</sequence>